<keyword evidence="2" id="KW-0808">Transferase</keyword>
<evidence type="ECO:0000259" key="1">
    <source>
        <dbReference type="PROSITE" id="PS51186"/>
    </source>
</evidence>
<dbReference type="SUPFAM" id="SSF55729">
    <property type="entry name" value="Acyl-CoA N-acyltransferases (Nat)"/>
    <property type="match status" value="1"/>
</dbReference>
<dbReference type="NCBIfam" id="NF007527">
    <property type="entry name" value="PRK10140.1"/>
    <property type="match status" value="1"/>
</dbReference>
<dbReference type="PANTHER" id="PTHR43328:SF1">
    <property type="entry name" value="N-ACETYLTRANSFERASE DOMAIN-CONTAINING PROTEIN"/>
    <property type="match status" value="1"/>
</dbReference>
<dbReference type="PROSITE" id="PS51186">
    <property type="entry name" value="GNAT"/>
    <property type="match status" value="1"/>
</dbReference>
<feature type="domain" description="N-acetyltransferase" evidence="1">
    <location>
        <begin position="4"/>
        <end position="163"/>
    </location>
</feature>
<protein>
    <submittedName>
        <fullName evidence="2">Acetyltransferase</fullName>
    </submittedName>
</protein>
<dbReference type="Proteomes" id="UP000069162">
    <property type="component" value="Chromosome"/>
</dbReference>
<dbReference type="Pfam" id="PF00583">
    <property type="entry name" value="Acetyltransf_1"/>
    <property type="match status" value="1"/>
</dbReference>
<dbReference type="Gene3D" id="3.40.630.30">
    <property type="match status" value="1"/>
</dbReference>
<organism evidence="2 3">
    <name type="scientific">[Enterobacter] lignolyticus</name>
    <dbReference type="NCBI Taxonomy" id="1334193"/>
    <lineage>
        <taxon>Bacteria</taxon>
        <taxon>Pseudomonadati</taxon>
        <taxon>Pseudomonadota</taxon>
        <taxon>Gammaproteobacteria</taxon>
        <taxon>Enterobacterales</taxon>
        <taxon>Enterobacteriaceae</taxon>
        <taxon>Pluralibacter</taxon>
    </lineage>
</organism>
<sequence length="164" mass="18769">MSDIVIRHAEPKDVDAIRQIHAQPEVYRNTLQVPHPSESMWRERMTDRPGIKQLVACVDDIVVGHLAIDVSQRPRRSHVADFGICVDAQWHNRGVASALIRTMIDMCDNWLRVNRIELTVFADNAPAVAVYRKFGFEIEGTGKQFALRDGEYVDAYYMARVKPH</sequence>
<dbReference type="OrthoDB" id="336415at2"/>
<dbReference type="CDD" id="cd04301">
    <property type="entry name" value="NAT_SF"/>
    <property type="match status" value="1"/>
</dbReference>
<evidence type="ECO:0000313" key="3">
    <source>
        <dbReference type="Proteomes" id="UP000069162"/>
    </source>
</evidence>
<reference evidence="3" key="1">
    <citation type="submission" date="2015-10" db="EMBL/GenBank/DDBJ databases">
        <title>Complete Genome Sequencing of Klebsiella sp. strain G5.</title>
        <authorList>
            <person name="Chan K.-G."/>
            <person name="Chen J.-W."/>
        </authorList>
    </citation>
    <scope>NUCLEOTIDE SEQUENCE [LARGE SCALE GENOMIC DNA]</scope>
    <source>
        <strain evidence="3">G5</strain>
    </source>
</reference>
<dbReference type="GO" id="GO:0016747">
    <property type="term" value="F:acyltransferase activity, transferring groups other than amino-acyl groups"/>
    <property type="evidence" value="ECO:0007669"/>
    <property type="project" value="InterPro"/>
</dbReference>
<gene>
    <name evidence="2" type="ORF">AO703_19915</name>
</gene>
<accession>A0A806X918</accession>
<dbReference type="InterPro" id="IPR016181">
    <property type="entry name" value="Acyl_CoA_acyltransferase"/>
</dbReference>
<dbReference type="PANTHER" id="PTHR43328">
    <property type="entry name" value="ACETYLTRANSFERASE-RELATED"/>
    <property type="match status" value="1"/>
</dbReference>
<dbReference type="RefSeq" id="WP_062742221.1">
    <property type="nucleotide sequence ID" value="NZ_CP012871.1"/>
</dbReference>
<dbReference type="InterPro" id="IPR000182">
    <property type="entry name" value="GNAT_dom"/>
</dbReference>
<name>A0A806X918_9ENTR</name>
<proteinExistence type="predicted"/>
<dbReference type="EMBL" id="CP012871">
    <property type="protein sequence ID" value="ALR78458.1"/>
    <property type="molecule type" value="Genomic_DNA"/>
</dbReference>
<evidence type="ECO:0000313" key="2">
    <source>
        <dbReference type="EMBL" id="ALR78458.1"/>
    </source>
</evidence>
<dbReference type="KEGG" id="kle:AO703_19915"/>
<dbReference type="AlphaFoldDB" id="A0A806X918"/>